<dbReference type="OrthoDB" id="2903505at2"/>
<dbReference type="InterPro" id="IPR032836">
    <property type="entry name" value="DsrE2-like"/>
</dbReference>
<dbReference type="SUPFAM" id="SSF75169">
    <property type="entry name" value="DsrEFH-like"/>
    <property type="match status" value="1"/>
</dbReference>
<keyword evidence="2" id="KW-1185">Reference proteome</keyword>
<dbReference type="Proteomes" id="UP000308230">
    <property type="component" value="Unassembled WGS sequence"/>
</dbReference>
<dbReference type="AlphaFoldDB" id="A0A5R9F7X8"/>
<comment type="caution">
    <text evidence="1">The sequence shown here is derived from an EMBL/GenBank/DDBJ whole genome shotgun (WGS) entry which is preliminary data.</text>
</comment>
<protein>
    <submittedName>
        <fullName evidence="1">Sulfur reductase DrsE</fullName>
    </submittedName>
</protein>
<dbReference type="EMBL" id="SWLG01000015">
    <property type="protein sequence ID" value="TLS35845.1"/>
    <property type="molecule type" value="Genomic_DNA"/>
</dbReference>
<dbReference type="RefSeq" id="WP_138128281.1">
    <property type="nucleotide sequence ID" value="NZ_SWLG01000015.1"/>
</dbReference>
<sequence>MGNKKFIYFVTLSSNVPFVLKDALERTSRNDKVMVFFDLDGARALDKRYLKKIDRTHGTDLSLLFKKAIESGIGLYGCQLNVLLADGMKLIEGVELAGVATFLDMAYDADAVLSY</sequence>
<dbReference type="InterPro" id="IPR027396">
    <property type="entry name" value="DsrEFH-like"/>
</dbReference>
<evidence type="ECO:0000313" key="2">
    <source>
        <dbReference type="Proteomes" id="UP000308230"/>
    </source>
</evidence>
<proteinExistence type="predicted"/>
<evidence type="ECO:0000313" key="1">
    <source>
        <dbReference type="EMBL" id="TLS35845.1"/>
    </source>
</evidence>
<gene>
    <name evidence="1" type="ORF">FCL54_17755</name>
</gene>
<name>A0A5R9F7X8_9BACL</name>
<reference evidence="1 2" key="1">
    <citation type="submission" date="2019-04" db="EMBL/GenBank/DDBJ databases">
        <title>Bacillus caeni sp. nov., a bacterium isolated from mangrove sediment.</title>
        <authorList>
            <person name="Huang H."/>
            <person name="Mo K."/>
            <person name="Hu Y."/>
        </authorList>
    </citation>
    <scope>NUCLEOTIDE SEQUENCE [LARGE SCALE GENOMIC DNA]</scope>
    <source>
        <strain evidence="1 2">HB172195</strain>
    </source>
</reference>
<dbReference type="Pfam" id="PF13686">
    <property type="entry name" value="DrsE_2"/>
    <property type="match status" value="1"/>
</dbReference>
<organism evidence="1 2">
    <name type="scientific">Exobacillus caeni</name>
    <dbReference type="NCBI Taxonomy" id="2574798"/>
    <lineage>
        <taxon>Bacteria</taxon>
        <taxon>Bacillati</taxon>
        <taxon>Bacillota</taxon>
        <taxon>Bacilli</taxon>
        <taxon>Bacillales</taxon>
        <taxon>Guptibacillaceae</taxon>
        <taxon>Exobacillus</taxon>
    </lineage>
</organism>
<accession>A0A5R9F7X8</accession>
<dbReference type="Gene3D" id="3.40.1260.10">
    <property type="entry name" value="DsrEFH-like"/>
    <property type="match status" value="1"/>
</dbReference>